<evidence type="ECO:0000313" key="1">
    <source>
        <dbReference type="EMBL" id="KXV69840.1"/>
    </source>
</evidence>
<dbReference type="OrthoDB" id="9128717at2"/>
<dbReference type="AlphaFoldDB" id="A0A149UPC1"/>
<evidence type="ECO:0000313" key="2">
    <source>
        <dbReference type="Proteomes" id="UP000075377"/>
    </source>
</evidence>
<protein>
    <submittedName>
        <fullName evidence="1">Uncharacterized protein</fullName>
    </submittedName>
</protein>
<name>A0A149UPC1_9PROT</name>
<sequence length="544" mass="59770">MTQLQDNDLCSDLYDVLENCTNEELDPIVDVLGQSQQSVLKISRAFEKYFPDHTHYADRIGDEIYRLGLQALGRNDGKRPSYTEIIGGLCKQVGFPSTLTGEDEATLLNLFSKQYLSLRPSTIDQQALVNEAAKAVATAVRGILSSDAWPPFAAVMLQIIYLRRKLIAEGRIQLASITGTEISSTSASTDSAVDSVIIQTENGDRVFSLVTIPDTDTTGWRDMEYSRNLLNVLTPILKAAQPFISTEQLLKNGNYYRAEMVLSYSEKLGHYVGTAKGHQGMVRLDPASLVSLATPAGLLTLAAAIAEQKKLEAIEKSLDEIKASIKDVSKFQQNERRSIITASIRYFQQVAPSVLTGELPNEVLQIIERHEVDLVRVQEHLTSDIRAQVVAFNAIKKEGWGSSKYATAIKEAQTSIERMCDEILLCIRARACGYQLLCAFPGRDTGKKVRLQDIANALSALSSMGEVGLLIDKAFREKIQGISSYEIKASVLAHENVLFDKIAIESANIIKGLNDAAKEISEPTEALSVDIKVQDGVPVAIRMA</sequence>
<gene>
    <name evidence="1" type="ORF">AD951_04890</name>
</gene>
<reference evidence="1 2" key="1">
    <citation type="submission" date="2015-06" db="EMBL/GenBank/DDBJ databases">
        <title>Improved classification and identification of acetic acid bacteria using matrix-assisted laser desorption/ionization time-of-flight mass spectrometry; Gluconobacter nephelii and Gluconobacter uchimurae are later heterotypic synonyms of Gluconobacter japonicus and Gluconobacter oxydans, respectively.</title>
        <authorList>
            <person name="Li L."/>
            <person name="Cleenwerck I."/>
            <person name="De Vuyst L."/>
            <person name="Vandamme P."/>
        </authorList>
    </citation>
    <scope>NUCLEOTIDE SEQUENCE [LARGE SCALE GENOMIC DNA]</scope>
    <source>
        <strain evidence="1 2">LMG 1699</strain>
    </source>
</reference>
<proteinExistence type="predicted"/>
<comment type="caution">
    <text evidence="1">The sequence shown here is derived from an EMBL/GenBank/DDBJ whole genome shotgun (WGS) entry which is preliminary data.</text>
</comment>
<dbReference type="RefSeq" id="WP_061499886.1">
    <property type="nucleotide sequence ID" value="NZ_LHZX01000262.1"/>
</dbReference>
<dbReference type="PATRIC" id="fig|178901.14.peg.1697"/>
<dbReference type="Proteomes" id="UP000075377">
    <property type="component" value="Unassembled WGS sequence"/>
</dbReference>
<dbReference type="EMBL" id="LHZX01000262">
    <property type="protein sequence ID" value="KXV69840.1"/>
    <property type="molecule type" value="Genomic_DNA"/>
</dbReference>
<accession>A0A149UPC1</accession>
<organism evidence="1 2">
    <name type="scientific">Acetobacter malorum</name>
    <dbReference type="NCBI Taxonomy" id="178901"/>
    <lineage>
        <taxon>Bacteria</taxon>
        <taxon>Pseudomonadati</taxon>
        <taxon>Pseudomonadota</taxon>
        <taxon>Alphaproteobacteria</taxon>
        <taxon>Acetobacterales</taxon>
        <taxon>Acetobacteraceae</taxon>
        <taxon>Acetobacter</taxon>
    </lineage>
</organism>